<name>X1RJ40_9ZZZZ</name>
<comment type="caution">
    <text evidence="2">The sequence shown here is derived from an EMBL/GenBank/DDBJ whole genome shotgun (WGS) entry which is preliminary data.</text>
</comment>
<dbReference type="InterPro" id="IPR013783">
    <property type="entry name" value="Ig-like_fold"/>
</dbReference>
<sequence length="100" mass="10973">MAEFSIEDWLPQEPSQGPPLPEFLNIYWPWYAPPVADFRVSDLVISPKEVNPGQVVTISCLVTNIGAEAGSYTVRMGGDFVAEQTVTLQPGESKTVSFEV</sequence>
<proteinExistence type="predicted"/>
<evidence type="ECO:0000313" key="2">
    <source>
        <dbReference type="EMBL" id="GAI66951.1"/>
    </source>
</evidence>
<feature type="non-terminal residue" evidence="2">
    <location>
        <position position="100"/>
    </location>
</feature>
<organism evidence="2">
    <name type="scientific">marine sediment metagenome</name>
    <dbReference type="NCBI Taxonomy" id="412755"/>
    <lineage>
        <taxon>unclassified sequences</taxon>
        <taxon>metagenomes</taxon>
        <taxon>ecological metagenomes</taxon>
    </lineage>
</organism>
<accession>X1RJ40</accession>
<dbReference type="Gene3D" id="2.60.40.10">
    <property type="entry name" value="Immunoglobulins"/>
    <property type="match status" value="1"/>
</dbReference>
<reference evidence="2" key="1">
    <citation type="journal article" date="2014" name="Front. Microbiol.">
        <title>High frequency of phylogenetically diverse reductive dehalogenase-homologous genes in deep subseafloor sedimentary metagenomes.</title>
        <authorList>
            <person name="Kawai M."/>
            <person name="Futagami T."/>
            <person name="Toyoda A."/>
            <person name="Takaki Y."/>
            <person name="Nishi S."/>
            <person name="Hori S."/>
            <person name="Arai W."/>
            <person name="Tsubouchi T."/>
            <person name="Morono Y."/>
            <person name="Uchiyama I."/>
            <person name="Ito T."/>
            <person name="Fujiyama A."/>
            <person name="Inagaki F."/>
            <person name="Takami H."/>
        </authorList>
    </citation>
    <scope>NUCLEOTIDE SEQUENCE</scope>
    <source>
        <strain evidence="2">Expedition CK06-06</strain>
    </source>
</reference>
<dbReference type="Pfam" id="PF07705">
    <property type="entry name" value="CARDB"/>
    <property type="match status" value="1"/>
</dbReference>
<protein>
    <recommendedName>
        <fullName evidence="1">CARDB domain-containing protein</fullName>
    </recommendedName>
</protein>
<feature type="domain" description="CARDB" evidence="1">
    <location>
        <begin position="42"/>
        <end position="99"/>
    </location>
</feature>
<dbReference type="AlphaFoldDB" id="X1RJ40"/>
<gene>
    <name evidence="2" type="ORF">S12H4_08763</name>
</gene>
<dbReference type="EMBL" id="BARW01003432">
    <property type="protein sequence ID" value="GAI66951.1"/>
    <property type="molecule type" value="Genomic_DNA"/>
</dbReference>
<evidence type="ECO:0000259" key="1">
    <source>
        <dbReference type="Pfam" id="PF07705"/>
    </source>
</evidence>
<dbReference type="InterPro" id="IPR011635">
    <property type="entry name" value="CARDB"/>
</dbReference>